<protein>
    <submittedName>
        <fullName evidence="2">Uncharacterized protein</fullName>
    </submittedName>
</protein>
<accession>A0A8K0WYP9</accession>
<evidence type="ECO:0000313" key="3">
    <source>
        <dbReference type="Proteomes" id="UP000813385"/>
    </source>
</evidence>
<evidence type="ECO:0000256" key="1">
    <source>
        <dbReference type="SAM" id="MobiDB-lite"/>
    </source>
</evidence>
<name>A0A8K0WYP9_9PEZI</name>
<keyword evidence="3" id="KW-1185">Reference proteome</keyword>
<sequence length="263" mass="27970">MAVLGAVPSLTSPRSWCCFVGRSLPRRSRDAFEFDPPSPVPADRQDQVASQSDQMANKSGADDDGIVARPARLRGLRLSLAPAPNCQPSPLGLPLSPDDITLSIRPWPSAAIERSSCQLCFRTSARTATNSSDGLLLLLRAARSLTTPGGLSSQFLLRLSHPTSVPDTALCIVAKERMRGREHHLLNTAHAVLGSPKGLGVSQYDVPYPPLFPSFDLPFLMHHFCCIVSADAALAASLSGGSPAHVVQPGMFLKQATPMSAKA</sequence>
<organism evidence="2 3">
    <name type="scientific">Plectosphaerella cucumerina</name>
    <dbReference type="NCBI Taxonomy" id="40658"/>
    <lineage>
        <taxon>Eukaryota</taxon>
        <taxon>Fungi</taxon>
        <taxon>Dikarya</taxon>
        <taxon>Ascomycota</taxon>
        <taxon>Pezizomycotina</taxon>
        <taxon>Sordariomycetes</taxon>
        <taxon>Hypocreomycetidae</taxon>
        <taxon>Glomerellales</taxon>
        <taxon>Plectosphaerellaceae</taxon>
        <taxon>Plectosphaerella</taxon>
    </lineage>
</organism>
<feature type="compositionally biased region" description="Polar residues" evidence="1">
    <location>
        <begin position="47"/>
        <end position="57"/>
    </location>
</feature>
<dbReference type="EMBL" id="JAGPXD010000006">
    <property type="protein sequence ID" value="KAH7349667.1"/>
    <property type="molecule type" value="Genomic_DNA"/>
</dbReference>
<dbReference type="AlphaFoldDB" id="A0A8K0WYP9"/>
<gene>
    <name evidence="2" type="ORF">B0T11DRAFT_133743</name>
</gene>
<comment type="caution">
    <text evidence="2">The sequence shown here is derived from an EMBL/GenBank/DDBJ whole genome shotgun (WGS) entry which is preliminary data.</text>
</comment>
<evidence type="ECO:0000313" key="2">
    <source>
        <dbReference type="EMBL" id="KAH7349667.1"/>
    </source>
</evidence>
<feature type="region of interest" description="Disordered" evidence="1">
    <location>
        <begin position="30"/>
        <end position="66"/>
    </location>
</feature>
<dbReference type="Proteomes" id="UP000813385">
    <property type="component" value="Unassembled WGS sequence"/>
</dbReference>
<proteinExistence type="predicted"/>
<reference evidence="2" key="1">
    <citation type="journal article" date="2021" name="Nat. Commun.">
        <title>Genetic determinants of endophytism in the Arabidopsis root mycobiome.</title>
        <authorList>
            <person name="Mesny F."/>
            <person name="Miyauchi S."/>
            <person name="Thiergart T."/>
            <person name="Pickel B."/>
            <person name="Atanasova L."/>
            <person name="Karlsson M."/>
            <person name="Huettel B."/>
            <person name="Barry K.W."/>
            <person name="Haridas S."/>
            <person name="Chen C."/>
            <person name="Bauer D."/>
            <person name="Andreopoulos W."/>
            <person name="Pangilinan J."/>
            <person name="LaButti K."/>
            <person name="Riley R."/>
            <person name="Lipzen A."/>
            <person name="Clum A."/>
            <person name="Drula E."/>
            <person name="Henrissat B."/>
            <person name="Kohler A."/>
            <person name="Grigoriev I.V."/>
            <person name="Martin F.M."/>
            <person name="Hacquard S."/>
        </authorList>
    </citation>
    <scope>NUCLEOTIDE SEQUENCE</scope>
    <source>
        <strain evidence="2">MPI-CAGE-AT-0016</strain>
    </source>
</reference>